<dbReference type="Pfam" id="PF13202">
    <property type="entry name" value="EF-hand_5"/>
    <property type="match status" value="1"/>
</dbReference>
<accession>A0AAN8JWW4</accession>
<organism evidence="4 5">
    <name type="scientific">Patella caerulea</name>
    <name type="common">Rayed Mediterranean limpet</name>
    <dbReference type="NCBI Taxonomy" id="87958"/>
    <lineage>
        <taxon>Eukaryota</taxon>
        <taxon>Metazoa</taxon>
        <taxon>Spiralia</taxon>
        <taxon>Lophotrochozoa</taxon>
        <taxon>Mollusca</taxon>
        <taxon>Gastropoda</taxon>
        <taxon>Patellogastropoda</taxon>
        <taxon>Patelloidea</taxon>
        <taxon>Patellidae</taxon>
        <taxon>Patella</taxon>
    </lineage>
</organism>
<dbReference type="InterPro" id="IPR018247">
    <property type="entry name" value="EF_Hand_1_Ca_BS"/>
</dbReference>
<reference evidence="4 5" key="1">
    <citation type="submission" date="2024-01" db="EMBL/GenBank/DDBJ databases">
        <title>The genome of the rayed Mediterranean limpet Patella caerulea (Linnaeus, 1758).</title>
        <authorList>
            <person name="Anh-Thu Weber A."/>
            <person name="Halstead-Nussloch G."/>
        </authorList>
    </citation>
    <scope>NUCLEOTIDE SEQUENCE [LARGE SCALE GENOMIC DNA]</scope>
    <source>
        <strain evidence="4">AATW-2023a</strain>
        <tissue evidence="4">Whole specimen</tissue>
    </source>
</reference>
<dbReference type="GO" id="GO:0005509">
    <property type="term" value="F:calcium ion binding"/>
    <property type="evidence" value="ECO:0007669"/>
    <property type="project" value="InterPro"/>
</dbReference>
<feature type="domain" description="EF-hand" evidence="3">
    <location>
        <begin position="79"/>
        <end position="114"/>
    </location>
</feature>
<feature type="chain" id="PRO_5043025179" description="EF-hand domain-containing protein" evidence="2">
    <location>
        <begin position="22"/>
        <end position="198"/>
    </location>
</feature>
<dbReference type="AlphaFoldDB" id="A0AAN8JWW4"/>
<dbReference type="EMBL" id="JAZGQO010000007">
    <property type="protein sequence ID" value="KAK6181088.1"/>
    <property type="molecule type" value="Genomic_DNA"/>
</dbReference>
<gene>
    <name evidence="4" type="ORF">SNE40_009021</name>
</gene>
<proteinExistence type="predicted"/>
<dbReference type="PROSITE" id="PS50222">
    <property type="entry name" value="EF_HAND_2"/>
    <property type="match status" value="1"/>
</dbReference>
<sequence length="198" mass="22210">MKLALILLAIVVLCLVNDSDAFQRRVQRKINRFLPRLKKGGCKVCPRLCRTLIGIGFACRFVCRRVCRGKRAAVKESPHHVTPLANQLSAYDLNDDGLISKKELASAVGEIETNPDFILAYKSADINDDGILTPKEFYNGPFVFEMDLNDDDLQYCRYRLDIDDDLVDFIEGTEIVQGPNFIDGKAVKKTEKPINGTA</sequence>
<dbReference type="Gene3D" id="1.10.238.10">
    <property type="entry name" value="EF-hand"/>
    <property type="match status" value="1"/>
</dbReference>
<name>A0AAN8JWW4_PATCE</name>
<keyword evidence="2" id="KW-0732">Signal</keyword>
<evidence type="ECO:0000313" key="4">
    <source>
        <dbReference type="EMBL" id="KAK6181088.1"/>
    </source>
</evidence>
<keyword evidence="1" id="KW-0106">Calcium</keyword>
<dbReference type="PROSITE" id="PS00018">
    <property type="entry name" value="EF_HAND_1"/>
    <property type="match status" value="2"/>
</dbReference>
<evidence type="ECO:0000313" key="5">
    <source>
        <dbReference type="Proteomes" id="UP001347796"/>
    </source>
</evidence>
<evidence type="ECO:0000256" key="1">
    <source>
        <dbReference type="ARBA" id="ARBA00022837"/>
    </source>
</evidence>
<dbReference type="InterPro" id="IPR002048">
    <property type="entry name" value="EF_hand_dom"/>
</dbReference>
<evidence type="ECO:0000259" key="3">
    <source>
        <dbReference type="PROSITE" id="PS50222"/>
    </source>
</evidence>
<dbReference type="Proteomes" id="UP001347796">
    <property type="component" value="Unassembled WGS sequence"/>
</dbReference>
<evidence type="ECO:0000256" key="2">
    <source>
        <dbReference type="SAM" id="SignalP"/>
    </source>
</evidence>
<comment type="caution">
    <text evidence="4">The sequence shown here is derived from an EMBL/GenBank/DDBJ whole genome shotgun (WGS) entry which is preliminary data.</text>
</comment>
<dbReference type="InterPro" id="IPR011992">
    <property type="entry name" value="EF-hand-dom_pair"/>
</dbReference>
<keyword evidence="5" id="KW-1185">Reference proteome</keyword>
<dbReference type="SUPFAM" id="SSF47473">
    <property type="entry name" value="EF-hand"/>
    <property type="match status" value="1"/>
</dbReference>
<feature type="signal peptide" evidence="2">
    <location>
        <begin position="1"/>
        <end position="21"/>
    </location>
</feature>
<protein>
    <recommendedName>
        <fullName evidence="3">EF-hand domain-containing protein</fullName>
    </recommendedName>
</protein>